<dbReference type="RefSeq" id="WP_350244873.1">
    <property type="nucleotide sequence ID" value="NZ_CP158299.1"/>
</dbReference>
<reference evidence="2" key="1">
    <citation type="submission" date="2024-06" db="EMBL/GenBank/DDBJ databases">
        <title>Draft Genome Sequence of Deinococcus sonorensis Type Strain KR-87, a Biofilm Producing Representative of the Genus Deinococcus.</title>
        <authorList>
            <person name="Boren L.S."/>
            <person name="Grosso R.A."/>
            <person name="Hugenberg-Cox A.N."/>
            <person name="Hill J.T.E."/>
            <person name="Albert C.M."/>
            <person name="Tuohy J.M."/>
        </authorList>
    </citation>
    <scope>NUCLEOTIDE SEQUENCE</scope>
    <source>
        <strain evidence="2">KR-87</strain>
    </source>
</reference>
<name>A0AAU7UES5_9DEIO</name>
<keyword evidence="1" id="KW-1133">Transmembrane helix</keyword>
<gene>
    <name evidence="2" type="ORF">ABOD76_10915</name>
</gene>
<feature type="transmembrane region" description="Helical" evidence="1">
    <location>
        <begin position="58"/>
        <end position="79"/>
    </location>
</feature>
<accession>A0AAU7UES5</accession>
<protein>
    <submittedName>
        <fullName evidence="2">Uncharacterized protein</fullName>
    </submittedName>
</protein>
<evidence type="ECO:0000256" key="1">
    <source>
        <dbReference type="SAM" id="Phobius"/>
    </source>
</evidence>
<proteinExistence type="predicted"/>
<dbReference type="KEGG" id="dsc:ABOD76_10915"/>
<dbReference type="AlphaFoldDB" id="A0AAU7UES5"/>
<evidence type="ECO:0000313" key="2">
    <source>
        <dbReference type="EMBL" id="XBV86793.1"/>
    </source>
</evidence>
<organism evidence="2">
    <name type="scientific">Deinococcus sonorensis KR-87</name>
    <dbReference type="NCBI Taxonomy" id="694439"/>
    <lineage>
        <taxon>Bacteria</taxon>
        <taxon>Thermotogati</taxon>
        <taxon>Deinococcota</taxon>
        <taxon>Deinococci</taxon>
        <taxon>Deinococcales</taxon>
        <taxon>Deinococcaceae</taxon>
        <taxon>Deinococcus</taxon>
    </lineage>
</organism>
<sequence length="82" mass="8397">MRALLALLMVLLALLAVLSAALSLGALASLNGGSSTALAALSAAEALLAGRLRLPLEAFWRAVAEGLLACLLVWLAAYVKPR</sequence>
<keyword evidence="1" id="KW-0812">Transmembrane</keyword>
<dbReference type="EMBL" id="CP158299">
    <property type="protein sequence ID" value="XBV86793.1"/>
    <property type="molecule type" value="Genomic_DNA"/>
</dbReference>
<keyword evidence="1" id="KW-0472">Membrane</keyword>